<evidence type="ECO:0000256" key="8">
    <source>
        <dbReference type="SAM" id="Phobius"/>
    </source>
</evidence>
<evidence type="ECO:0000256" key="6">
    <source>
        <dbReference type="ARBA" id="ARBA00022840"/>
    </source>
</evidence>
<evidence type="ECO:0000256" key="1">
    <source>
        <dbReference type="ARBA" id="ARBA00007229"/>
    </source>
</evidence>
<dbReference type="Gene3D" id="3.30.200.110">
    <property type="entry name" value="Inositol-pentakisphosphate 2-kinase, N-lobe"/>
    <property type="match status" value="1"/>
</dbReference>
<dbReference type="GO" id="GO:0035299">
    <property type="term" value="F:inositol-1,3,4,5,6-pentakisphosphate 2-kinase activity"/>
    <property type="evidence" value="ECO:0007669"/>
    <property type="project" value="UniProtKB-EC"/>
</dbReference>
<name>A0A9P0DN65_9CUCU</name>
<keyword evidence="3 7" id="KW-0808">Transferase</keyword>
<keyword evidence="10" id="KW-1185">Reference proteome</keyword>
<comment type="domain">
    <text evidence="7">The EXKPK motif is conserved in inositol-pentakisphosphate 2-kinases of both family 1 and 2.</text>
</comment>
<dbReference type="Proteomes" id="UP001152799">
    <property type="component" value="Chromosome 9"/>
</dbReference>
<dbReference type="InterPro" id="IPR009286">
    <property type="entry name" value="Ins_P5_2-kin"/>
</dbReference>
<evidence type="ECO:0000313" key="10">
    <source>
        <dbReference type="Proteomes" id="UP001152799"/>
    </source>
</evidence>
<evidence type="ECO:0000256" key="3">
    <source>
        <dbReference type="ARBA" id="ARBA00022679"/>
    </source>
</evidence>
<keyword evidence="4 7" id="KW-0547">Nucleotide-binding</keyword>
<proteinExistence type="inferred from homology"/>
<comment type="catalytic activity">
    <reaction evidence="7">
        <text>1D-myo-inositol 1,3,4,5,6-pentakisphosphate + ATP = 1D-myo-inositol hexakisphosphate + ADP + H(+)</text>
        <dbReference type="Rhea" id="RHEA:20313"/>
        <dbReference type="ChEBI" id="CHEBI:15378"/>
        <dbReference type="ChEBI" id="CHEBI:30616"/>
        <dbReference type="ChEBI" id="CHEBI:57733"/>
        <dbReference type="ChEBI" id="CHEBI:58130"/>
        <dbReference type="ChEBI" id="CHEBI:456216"/>
        <dbReference type="EC" id="2.7.1.158"/>
    </reaction>
</comment>
<sequence length="437" mass="51195">MSNITSKMTVWNSKNPRPDDQLKEWIYRGEGNCNLVLSLPKSRRILRIRKTEKPKTLLGWILVLISDFIHWYYGIGFKDEVRDLNFYNNVMRPLIGLGYTSESKQVALSRKQMRIFNEGLEKKRPEHRQNKTLQYNRAALFNDFAYLPIQYDYLPFSGQTYSVEIKPKQGWRPLEEQQLYKQCFFCMNQHLKLEKKTILMKTKYCPEELFSGDEKRMKIALKHLIEIPQNNFKIFRNGLLCYDGKNEDLIIVLQEMFESQDSIDSLNEEFCDFLQKCLIKNLANNPISCICSPNTKLPKGSVLEHILSVQMLDTEGTKHTFEKFKKHIEEDDYSFVDKLLEIVESDKKTCVRCIIQKAPNSIFMPYLIAAIAKDCSLMITFRKLNNTTYNGDNVFVTKFGSFLVNIGVFDLYPKPLSTIRKHFKRNADMVKALVDQI</sequence>
<keyword evidence="5 7" id="KW-0418">Kinase</keyword>
<keyword evidence="8" id="KW-0472">Membrane</keyword>
<dbReference type="OrthoDB" id="272370at2759"/>
<dbReference type="GO" id="GO:0005524">
    <property type="term" value="F:ATP binding"/>
    <property type="evidence" value="ECO:0007669"/>
    <property type="project" value="UniProtKB-KW"/>
</dbReference>
<dbReference type="GO" id="GO:0005634">
    <property type="term" value="C:nucleus"/>
    <property type="evidence" value="ECO:0007669"/>
    <property type="project" value="TreeGrafter"/>
</dbReference>
<evidence type="ECO:0000256" key="2">
    <source>
        <dbReference type="ARBA" id="ARBA00012023"/>
    </source>
</evidence>
<evidence type="ECO:0000256" key="5">
    <source>
        <dbReference type="ARBA" id="ARBA00022777"/>
    </source>
</evidence>
<comment type="similarity">
    <text evidence="1">Belongs to the IPK1 type 2 family.</text>
</comment>
<dbReference type="PANTHER" id="PTHR14456:SF2">
    <property type="entry name" value="INOSITOL-PENTAKISPHOSPHATE 2-KINASE"/>
    <property type="match status" value="1"/>
</dbReference>
<accession>A0A9P0DN65</accession>
<evidence type="ECO:0000313" key="9">
    <source>
        <dbReference type="EMBL" id="CAH1135995.1"/>
    </source>
</evidence>
<dbReference type="EC" id="2.7.1.158" evidence="2 7"/>
<keyword evidence="8" id="KW-0812">Transmembrane</keyword>
<dbReference type="InterPro" id="IPR043001">
    <property type="entry name" value="IP5_2-K_N_lobe"/>
</dbReference>
<organism evidence="9 10">
    <name type="scientific">Ceutorhynchus assimilis</name>
    <name type="common">cabbage seed weevil</name>
    <dbReference type="NCBI Taxonomy" id="467358"/>
    <lineage>
        <taxon>Eukaryota</taxon>
        <taxon>Metazoa</taxon>
        <taxon>Ecdysozoa</taxon>
        <taxon>Arthropoda</taxon>
        <taxon>Hexapoda</taxon>
        <taxon>Insecta</taxon>
        <taxon>Pterygota</taxon>
        <taxon>Neoptera</taxon>
        <taxon>Endopterygota</taxon>
        <taxon>Coleoptera</taxon>
        <taxon>Polyphaga</taxon>
        <taxon>Cucujiformia</taxon>
        <taxon>Curculionidae</taxon>
        <taxon>Ceutorhynchinae</taxon>
        <taxon>Ceutorhynchus</taxon>
    </lineage>
</organism>
<dbReference type="PANTHER" id="PTHR14456">
    <property type="entry name" value="INOSITOL POLYPHOSPHATE KINASE 1"/>
    <property type="match status" value="1"/>
</dbReference>
<dbReference type="AlphaFoldDB" id="A0A9P0DN65"/>
<keyword evidence="8" id="KW-1133">Transmembrane helix</keyword>
<evidence type="ECO:0000256" key="7">
    <source>
        <dbReference type="RuleBase" id="RU364126"/>
    </source>
</evidence>
<feature type="transmembrane region" description="Helical" evidence="8">
    <location>
        <begin position="57"/>
        <end position="75"/>
    </location>
</feature>
<dbReference type="EMBL" id="OU892285">
    <property type="protein sequence ID" value="CAH1135995.1"/>
    <property type="molecule type" value="Genomic_DNA"/>
</dbReference>
<keyword evidence="6 7" id="KW-0067">ATP-binding</keyword>
<reference evidence="9" key="1">
    <citation type="submission" date="2022-01" db="EMBL/GenBank/DDBJ databases">
        <authorList>
            <person name="King R."/>
        </authorList>
    </citation>
    <scope>NUCLEOTIDE SEQUENCE</scope>
</reference>
<evidence type="ECO:0000256" key="4">
    <source>
        <dbReference type="ARBA" id="ARBA00022741"/>
    </source>
</evidence>
<dbReference type="GO" id="GO:0032958">
    <property type="term" value="P:inositol phosphate biosynthetic process"/>
    <property type="evidence" value="ECO:0007669"/>
    <property type="project" value="TreeGrafter"/>
</dbReference>
<dbReference type="Pfam" id="PF06090">
    <property type="entry name" value="Ins_P5_2-kin"/>
    <property type="match status" value="1"/>
</dbReference>
<protein>
    <recommendedName>
        <fullName evidence="2 7">Inositol-pentakisphosphate 2-kinase</fullName>
        <ecNumber evidence="2 7">2.7.1.158</ecNumber>
    </recommendedName>
</protein>
<comment type="function">
    <text evidence="7">Phosphorylates Ins(1,3,4,5,6)P5 at position 2 to form Ins(1,2,3,4,5,6)P6 (InsP6 or phytate).</text>
</comment>
<gene>
    <name evidence="9" type="ORF">CEUTPL_LOCUS14331</name>
</gene>